<comment type="similarity">
    <text evidence="6">Belongs to the RbsD / FucU family. RbsD subfamily.</text>
</comment>
<keyword evidence="5 6" id="KW-0119">Carbohydrate metabolism</keyword>
<dbReference type="HAMAP" id="MF_01661">
    <property type="entry name" value="D_rib_pyranase"/>
    <property type="match status" value="1"/>
</dbReference>
<evidence type="ECO:0000256" key="4">
    <source>
        <dbReference type="ARBA" id="ARBA00023235"/>
    </source>
</evidence>
<accession>A0A1X7CK08</accession>
<dbReference type="STRING" id="28094.SAMN06295900_101495"/>
<evidence type="ECO:0000256" key="6">
    <source>
        <dbReference type="HAMAP-Rule" id="MF_01661"/>
    </source>
</evidence>
<comment type="subcellular location">
    <subcellularLocation>
        <location evidence="6">Cytoplasm</location>
    </subcellularLocation>
</comment>
<organism evidence="7 8">
    <name type="scientific">Trinickia caryophylli</name>
    <name type="common">Paraburkholderia caryophylli</name>
    <dbReference type="NCBI Taxonomy" id="28094"/>
    <lineage>
        <taxon>Bacteria</taxon>
        <taxon>Pseudomonadati</taxon>
        <taxon>Pseudomonadota</taxon>
        <taxon>Betaproteobacteria</taxon>
        <taxon>Burkholderiales</taxon>
        <taxon>Burkholderiaceae</taxon>
        <taxon>Trinickia</taxon>
    </lineage>
</organism>
<dbReference type="OrthoDB" id="9805009at2"/>
<protein>
    <recommendedName>
        <fullName evidence="2 6">D-ribose pyranase</fullName>
        <ecNumber evidence="2 6">5.4.99.62</ecNumber>
    </recommendedName>
</protein>
<dbReference type="GO" id="GO:0019303">
    <property type="term" value="P:D-ribose catabolic process"/>
    <property type="evidence" value="ECO:0007669"/>
    <property type="project" value="UniProtKB-UniRule"/>
</dbReference>
<comment type="catalytic activity">
    <reaction evidence="1 6">
        <text>beta-D-ribopyranose = beta-D-ribofuranose</text>
        <dbReference type="Rhea" id="RHEA:25432"/>
        <dbReference type="ChEBI" id="CHEBI:27476"/>
        <dbReference type="ChEBI" id="CHEBI:47002"/>
        <dbReference type="EC" id="5.4.99.62"/>
    </reaction>
</comment>
<dbReference type="RefSeq" id="WP_085223922.1">
    <property type="nucleotide sequence ID" value="NZ_BSQD01000001.1"/>
</dbReference>
<dbReference type="EMBL" id="FXAH01000001">
    <property type="protein sequence ID" value="SME97871.1"/>
    <property type="molecule type" value="Genomic_DNA"/>
</dbReference>
<dbReference type="PANTHER" id="PTHR37831">
    <property type="entry name" value="D-RIBOSE PYRANASE"/>
    <property type="match status" value="1"/>
</dbReference>
<gene>
    <name evidence="6" type="primary">rbsD</name>
    <name evidence="7" type="ORF">SAMN06295900_101495</name>
</gene>
<evidence type="ECO:0000256" key="2">
    <source>
        <dbReference type="ARBA" id="ARBA00012862"/>
    </source>
</evidence>
<feature type="active site" description="Proton donor" evidence="6">
    <location>
        <position position="20"/>
    </location>
</feature>
<comment type="function">
    <text evidence="6">Catalyzes the interconversion of beta-pyran and beta-furan forms of D-ribose.</text>
</comment>
<keyword evidence="8" id="KW-1185">Reference proteome</keyword>
<proteinExistence type="inferred from homology"/>
<sequence>MKKTALLNSKLSRLVATLGHGDMVLVADAGMPAPHGTGVEIIDLALTPGVPDLATTVRVLLSEMQVESHVMASETLARNDAWLSSEWMREIGSCQVVSHEELKRMSHRARAVVRTGECTPYANLMLVAGVTF</sequence>
<feature type="binding site" evidence="6">
    <location>
        <position position="99"/>
    </location>
    <ligand>
        <name>substrate</name>
    </ligand>
</feature>
<keyword evidence="4 6" id="KW-0413">Isomerase</keyword>
<keyword evidence="3 6" id="KW-0963">Cytoplasm</keyword>
<dbReference type="Gene3D" id="3.40.1650.10">
    <property type="entry name" value="RbsD-like domain"/>
    <property type="match status" value="1"/>
</dbReference>
<dbReference type="InterPro" id="IPR023064">
    <property type="entry name" value="D-ribose_pyranase"/>
</dbReference>
<dbReference type="GO" id="GO:0005829">
    <property type="term" value="C:cytosol"/>
    <property type="evidence" value="ECO:0007669"/>
    <property type="project" value="TreeGrafter"/>
</dbReference>
<feature type="binding site" evidence="6">
    <location>
        <position position="28"/>
    </location>
    <ligand>
        <name>substrate</name>
    </ligand>
</feature>
<reference evidence="8" key="1">
    <citation type="submission" date="2017-04" db="EMBL/GenBank/DDBJ databases">
        <authorList>
            <person name="Varghese N."/>
            <person name="Submissions S."/>
        </authorList>
    </citation>
    <scope>NUCLEOTIDE SEQUENCE [LARGE SCALE GENOMIC DNA]</scope>
    <source>
        <strain evidence="8">Ballard 720</strain>
    </source>
</reference>
<comment type="pathway">
    <text evidence="6">Carbohydrate metabolism; D-ribose degradation; D-ribose 5-phosphate from beta-D-ribopyranose: step 1/2.</text>
</comment>
<dbReference type="SUPFAM" id="SSF102546">
    <property type="entry name" value="RbsD-like"/>
    <property type="match status" value="1"/>
</dbReference>
<dbReference type="GO" id="GO:0048029">
    <property type="term" value="F:monosaccharide binding"/>
    <property type="evidence" value="ECO:0007669"/>
    <property type="project" value="InterPro"/>
</dbReference>
<dbReference type="GO" id="GO:0062193">
    <property type="term" value="F:D-ribose pyranase activity"/>
    <property type="evidence" value="ECO:0007669"/>
    <property type="project" value="UniProtKB-EC"/>
</dbReference>
<dbReference type="GeneID" id="95549028"/>
<dbReference type="Proteomes" id="UP000192911">
    <property type="component" value="Unassembled WGS sequence"/>
</dbReference>
<dbReference type="GO" id="GO:0016872">
    <property type="term" value="F:intramolecular lyase activity"/>
    <property type="evidence" value="ECO:0007669"/>
    <property type="project" value="UniProtKB-UniRule"/>
</dbReference>
<name>A0A1X7CK08_TRICW</name>
<dbReference type="AlphaFoldDB" id="A0A1X7CK08"/>
<evidence type="ECO:0000313" key="7">
    <source>
        <dbReference type="EMBL" id="SME97871.1"/>
    </source>
</evidence>
<evidence type="ECO:0000313" key="8">
    <source>
        <dbReference type="Proteomes" id="UP000192911"/>
    </source>
</evidence>
<dbReference type="UniPathway" id="UPA00916">
    <property type="reaction ID" value="UER00888"/>
</dbReference>
<dbReference type="Pfam" id="PF05025">
    <property type="entry name" value="RbsD_FucU"/>
    <property type="match status" value="1"/>
</dbReference>
<dbReference type="InterPro" id="IPR023750">
    <property type="entry name" value="RbsD-like_sf"/>
</dbReference>
<dbReference type="PANTHER" id="PTHR37831:SF1">
    <property type="entry name" value="D-RIBOSE PYRANASE"/>
    <property type="match status" value="1"/>
</dbReference>
<evidence type="ECO:0000256" key="3">
    <source>
        <dbReference type="ARBA" id="ARBA00022490"/>
    </source>
</evidence>
<evidence type="ECO:0000256" key="1">
    <source>
        <dbReference type="ARBA" id="ARBA00000223"/>
    </source>
</evidence>
<dbReference type="EC" id="5.4.99.62" evidence="2 6"/>
<evidence type="ECO:0000256" key="5">
    <source>
        <dbReference type="ARBA" id="ARBA00023277"/>
    </source>
</evidence>
<comment type="subunit">
    <text evidence="6">Homodecamer.</text>
</comment>
<dbReference type="NCBIfam" id="NF008761">
    <property type="entry name" value="PRK11797.1"/>
    <property type="match status" value="1"/>
</dbReference>
<dbReference type="InterPro" id="IPR007721">
    <property type="entry name" value="RbsD_FucU"/>
</dbReference>
<feature type="binding site" evidence="6">
    <location>
        <begin position="121"/>
        <end position="123"/>
    </location>
    <ligand>
        <name>substrate</name>
    </ligand>
</feature>